<accession>A0A5J6VI63</accession>
<name>A0A5J6VI63_9VIRU</name>
<protein>
    <submittedName>
        <fullName evidence="1">Uncharacterized protein</fullName>
    </submittedName>
</protein>
<dbReference type="EMBL" id="MN448266">
    <property type="protein sequence ID" value="QFG73614.1"/>
    <property type="molecule type" value="Genomic_DNA"/>
</dbReference>
<organism evidence="1">
    <name type="scientific">Megaviridae environmental sample</name>
    <dbReference type="NCBI Taxonomy" id="1737588"/>
    <lineage>
        <taxon>Viruses</taxon>
        <taxon>Varidnaviria</taxon>
        <taxon>Bamfordvirae</taxon>
        <taxon>Nucleocytoviricota</taxon>
        <taxon>Megaviricetes</taxon>
        <taxon>Imitervirales</taxon>
        <taxon>Mimiviridae</taxon>
        <taxon>environmental samples</taxon>
    </lineage>
</organism>
<reference evidence="1" key="1">
    <citation type="journal article" date="2019" name="Philos. Trans. R. Soc. Lond., B, Biol. Sci.">
        <title>Targeted metagenomic recovery of four divergent viruses reveals shared and distinctive characteristics of giant viruses of marine eukaryotes.</title>
        <authorList>
            <person name="Needham D.M."/>
            <person name="Poirier C."/>
            <person name="Hehenberger E."/>
            <person name="Jimenez V."/>
            <person name="Swalwell J.E."/>
            <person name="Santoro A.E."/>
            <person name="Worden A.Z."/>
        </authorList>
    </citation>
    <scope>NUCLEOTIDE SEQUENCE</scope>
    <source>
        <strain evidence="1">OPacV-662</strain>
    </source>
</reference>
<sequence length="317" mass="37363">MNISHPKLLFHVVGISKTRIEKLVKSIKLNVKIIDLDEISHKFTKKKNLRIENMMCKQYAEEWKDFVIIEINKQFKTSNFFILLGLINFSTDHPISLKIDVPAKYFLKVNLDENAREIIRTNLDIFRNEIIQGTFPIALLDFIKLKEKRVNVQKKYITKKYELLFEDEINANMKNILLSTKLLYNSKVLFVPLKEKLKTSTLKPFVTIQWMNRKRKVITAYSKDWVGIIDGIKNITYSGNTIIENKKNTLNKSLNNPIYLYIVSAQPFIEQERDSYQCIDMNPYKYITTDEIQVMHCQHIPNALEWLARKDLIKSVK</sequence>
<evidence type="ECO:0000313" key="1">
    <source>
        <dbReference type="EMBL" id="QFG73614.1"/>
    </source>
</evidence>
<proteinExistence type="predicted"/>